<dbReference type="AlphaFoldDB" id="A0A1G9JZ44"/>
<gene>
    <name evidence="2" type="ORF">SAMN05421806_1388</name>
</gene>
<keyword evidence="3" id="KW-1185">Reference proteome</keyword>
<feature type="region of interest" description="Disordered" evidence="1">
    <location>
        <begin position="833"/>
        <end position="852"/>
    </location>
</feature>
<dbReference type="EMBL" id="FNFF01000038">
    <property type="protein sequence ID" value="SDL42325.1"/>
    <property type="molecule type" value="Genomic_DNA"/>
</dbReference>
<dbReference type="OrthoDB" id="3885223at2"/>
<reference evidence="2 3" key="1">
    <citation type="submission" date="2016-10" db="EMBL/GenBank/DDBJ databases">
        <authorList>
            <person name="de Groot N.N."/>
        </authorList>
    </citation>
    <scope>NUCLEOTIDE SEQUENCE [LARGE SCALE GENOMIC DNA]</scope>
    <source>
        <strain evidence="2 3">CGMCC 4.5727</strain>
    </source>
</reference>
<dbReference type="Pfam" id="PF12846">
    <property type="entry name" value="AAA_10"/>
    <property type="match status" value="1"/>
</dbReference>
<evidence type="ECO:0000256" key="1">
    <source>
        <dbReference type="SAM" id="MobiDB-lite"/>
    </source>
</evidence>
<organism evidence="2 3">
    <name type="scientific">Streptomyces indicus</name>
    <dbReference type="NCBI Taxonomy" id="417292"/>
    <lineage>
        <taxon>Bacteria</taxon>
        <taxon>Bacillati</taxon>
        <taxon>Actinomycetota</taxon>
        <taxon>Actinomycetes</taxon>
        <taxon>Kitasatosporales</taxon>
        <taxon>Streptomycetaceae</taxon>
        <taxon>Streptomyces</taxon>
    </lineage>
</organism>
<evidence type="ECO:0000313" key="2">
    <source>
        <dbReference type="EMBL" id="SDL42325.1"/>
    </source>
</evidence>
<sequence>MKVLQKVGTFLGVGGDRSAMPPQYVALADGLVITDSHTEAWYVLASSNTDLMSETARDGELDAANSALARTLAGHDCHLRVLWSPLHAEDYAAEAAEMFTAGDWQEWAQIRVGRLEQIALPTRHLLLGVRLTERAGQAQKLGRRGVEGGLGLGSSTVGSRELARLDAQMRRLGRRLESSPWKAQPASVEMLAWMISREQHRGTPLPAPRAGVIAGAKLAALTRGRILPHPDHLRVVDAHGDVTAWVSVLTMSGFPEQMESPGNGEWLRVLSEINYVPDVDEEGLDPDLDPAALIQPVSPEASVRFRVMPKRDALKKVDEARRLAKEQRRSASKASAEDPGRDIEETEDVMAELTRDMRREDVTLVEDHPRLVVTSETSLEDLRARIDAVITHYGGFGIEVTVGEEEQRELWLEMQPGDQLRVPDLGHVRDVTALSGSWWWGGAKVGDDRGPIVGYLTGSTPGVFRNDVTAGSDRGDATTTAFVGRSGRGKTTAMMLSLLDAGFRGSYALALDFKGDLGGLVTAARRYGLNAHLVETGPKFAGAVDLFKLLASEGVDVARGEVPAQLSVAIPEWLREAGAETPITRAVNEVIAQGEPATWKVIEYLRQMDDELGRKAGEALYELAQNALGAPFMGRPTGEGSPITPEPGIFVVQMPGLSLPQPEEGRRDWTPMKRLSVALMHSMLAFGVTTAGRRDLRGLRKVVAVPEVHVLTATREGSSFLQYIARVGRALATSLLLDTQDPESLVSMVGVLEQLTTVAGFQLTTREQQNALAELLSLPKDAHTRALIQSVGLLPDGEIRHGHCVIRDRRFSCATVQWDVPSAELLTLLDTSPKAADQSADDTPVSMEKVDA</sequence>
<feature type="region of interest" description="Disordered" evidence="1">
    <location>
        <begin position="321"/>
        <end position="346"/>
    </location>
</feature>
<protein>
    <submittedName>
        <fullName evidence="2">AAA-like domain-containing protein</fullName>
    </submittedName>
</protein>
<accession>A0A1G9JZ44</accession>
<feature type="compositionally biased region" description="Basic and acidic residues" evidence="1">
    <location>
        <begin position="321"/>
        <end position="343"/>
    </location>
</feature>
<dbReference type="Proteomes" id="UP000199155">
    <property type="component" value="Unassembled WGS sequence"/>
</dbReference>
<proteinExistence type="predicted"/>
<dbReference type="Gene3D" id="3.40.50.300">
    <property type="entry name" value="P-loop containing nucleotide triphosphate hydrolases"/>
    <property type="match status" value="1"/>
</dbReference>
<dbReference type="STRING" id="417292.SAMN05421806_1388"/>
<evidence type="ECO:0000313" key="3">
    <source>
        <dbReference type="Proteomes" id="UP000199155"/>
    </source>
</evidence>
<name>A0A1G9JZ44_9ACTN</name>
<dbReference type="SUPFAM" id="SSF52540">
    <property type="entry name" value="P-loop containing nucleoside triphosphate hydrolases"/>
    <property type="match status" value="1"/>
</dbReference>
<dbReference type="RefSeq" id="WP_093618427.1">
    <property type="nucleotide sequence ID" value="NZ_FNFF01000038.1"/>
</dbReference>
<dbReference type="InterPro" id="IPR027417">
    <property type="entry name" value="P-loop_NTPase"/>
</dbReference>